<dbReference type="STRING" id="33935.ADM90_18725"/>
<keyword evidence="3" id="KW-1185">Reference proteome</keyword>
<evidence type="ECO:0008006" key="4">
    <source>
        <dbReference type="Google" id="ProtNLM"/>
    </source>
</evidence>
<dbReference type="PATRIC" id="fig|33935.3.peg.2560"/>
<dbReference type="AlphaFoldDB" id="A0A0M9DIQ3"/>
<dbReference type="Proteomes" id="UP000037977">
    <property type="component" value="Unassembled WGS sequence"/>
</dbReference>
<sequence length="138" mass="15217">MIISKSTAREVGNKIDKVLGEIKDIQANIDRSSDKIDNELNSCSRELINAQTTLTEIQPQVDMLLAQVGQDAPPHVKAMLDSVAMGITGKVQNALNNLAEVQRNVKDVDKLTDEIDSFTDNVNKKITEIDELTDRLQG</sequence>
<dbReference type="RefSeq" id="WP_053996424.1">
    <property type="nucleotide sequence ID" value="NZ_CP065643.1"/>
</dbReference>
<name>A0A0M9DIQ3_9BACI</name>
<organism evidence="2 3">
    <name type="scientific">Lysinibacillus macroides</name>
    <dbReference type="NCBI Taxonomy" id="33935"/>
    <lineage>
        <taxon>Bacteria</taxon>
        <taxon>Bacillati</taxon>
        <taxon>Bacillota</taxon>
        <taxon>Bacilli</taxon>
        <taxon>Bacillales</taxon>
        <taxon>Bacillaceae</taxon>
        <taxon>Lysinibacillus</taxon>
    </lineage>
</organism>
<dbReference type="OrthoDB" id="2871888at2"/>
<gene>
    <name evidence="2" type="ORF">ADM90_18725</name>
</gene>
<dbReference type="Gene3D" id="1.10.287.950">
    <property type="entry name" value="Methyl-accepting chemotaxis protein"/>
    <property type="match status" value="1"/>
</dbReference>
<evidence type="ECO:0000256" key="1">
    <source>
        <dbReference type="SAM" id="Coils"/>
    </source>
</evidence>
<dbReference type="EMBL" id="LGCI01000010">
    <property type="protein sequence ID" value="KOY81180.1"/>
    <property type="molecule type" value="Genomic_DNA"/>
</dbReference>
<comment type="caution">
    <text evidence="2">The sequence shown here is derived from an EMBL/GenBank/DDBJ whole genome shotgun (WGS) entry which is preliminary data.</text>
</comment>
<keyword evidence="1" id="KW-0175">Coiled coil</keyword>
<reference evidence="2 3" key="1">
    <citation type="submission" date="2015-07" db="EMBL/GenBank/DDBJ databases">
        <title>Genome sequencing project for genomic taxonomy and phylogenomics of Bacillus-like bacteria.</title>
        <authorList>
            <person name="Liu B."/>
            <person name="Wang J."/>
            <person name="Zhu Y."/>
            <person name="Liu G."/>
            <person name="Chen Q."/>
            <person name="Chen Z."/>
            <person name="Che J."/>
            <person name="Ge C."/>
            <person name="Shi H."/>
            <person name="Pan Z."/>
            <person name="Liu X."/>
        </authorList>
    </citation>
    <scope>NUCLEOTIDE SEQUENCE [LARGE SCALE GENOMIC DNA]</scope>
    <source>
        <strain evidence="2 3">DSM 54</strain>
    </source>
</reference>
<feature type="coiled-coil region" evidence="1">
    <location>
        <begin position="91"/>
        <end position="135"/>
    </location>
</feature>
<accession>A0A0M9DIQ3</accession>
<proteinExistence type="predicted"/>
<protein>
    <recommendedName>
        <fullName evidence="4">t-SNARE coiled-coil homology domain-containing protein</fullName>
    </recommendedName>
</protein>
<evidence type="ECO:0000313" key="2">
    <source>
        <dbReference type="EMBL" id="KOY81180.1"/>
    </source>
</evidence>
<evidence type="ECO:0000313" key="3">
    <source>
        <dbReference type="Proteomes" id="UP000037977"/>
    </source>
</evidence>